<dbReference type="OrthoDB" id="2592518at2"/>
<dbReference type="RefSeq" id="WP_119793331.1">
    <property type="nucleotide sequence ID" value="NZ_QYZD01000007.1"/>
</dbReference>
<accession>A0A3A3GN31</accession>
<dbReference type="AlphaFoldDB" id="A0A3A3GN31"/>
<organism evidence="1 2">
    <name type="scientific">Paenibacillus thiaminolyticus</name>
    <name type="common">Bacillus thiaminolyticus</name>
    <dbReference type="NCBI Taxonomy" id="49283"/>
    <lineage>
        <taxon>Bacteria</taxon>
        <taxon>Bacillati</taxon>
        <taxon>Bacillota</taxon>
        <taxon>Bacilli</taxon>
        <taxon>Bacillales</taxon>
        <taxon>Paenibacillaceae</taxon>
        <taxon>Paenibacillus</taxon>
    </lineage>
</organism>
<proteinExistence type="predicted"/>
<comment type="caution">
    <text evidence="1">The sequence shown here is derived from an EMBL/GenBank/DDBJ whole genome shotgun (WGS) entry which is preliminary data.</text>
</comment>
<protein>
    <submittedName>
        <fullName evidence="1">Uncharacterized protein</fullName>
    </submittedName>
</protein>
<evidence type="ECO:0000313" key="1">
    <source>
        <dbReference type="EMBL" id="RJG24292.1"/>
    </source>
</evidence>
<dbReference type="Proteomes" id="UP000266177">
    <property type="component" value="Unassembled WGS sequence"/>
</dbReference>
<sequence length="106" mass="11775">MHSVTGRYMVREINMYRFTRDLFDDGIDPVAMMLKAKTNAIKVAGIALFRGEQCTGQIPAAKGLLLSLLRSSSPNGEMLIQLEGERGKKEHVKLGSMSNKRTVSVY</sequence>
<name>A0A3A3GN31_PANTH</name>
<reference evidence="1 2" key="1">
    <citation type="submission" date="2018-09" db="EMBL/GenBank/DDBJ databases">
        <title>Paenibacillus SK2017-BO5.</title>
        <authorList>
            <person name="Piskunova J.V."/>
            <person name="Dubiley S.A."/>
            <person name="Severinov K.V."/>
        </authorList>
    </citation>
    <scope>NUCLEOTIDE SEQUENCE [LARGE SCALE GENOMIC DNA]</scope>
    <source>
        <strain evidence="1 2">BO5</strain>
    </source>
</reference>
<dbReference type="EMBL" id="QYZD01000007">
    <property type="protein sequence ID" value="RJG24292.1"/>
    <property type="molecule type" value="Genomic_DNA"/>
</dbReference>
<evidence type="ECO:0000313" key="2">
    <source>
        <dbReference type="Proteomes" id="UP000266177"/>
    </source>
</evidence>
<gene>
    <name evidence="1" type="ORF">DQX05_10550</name>
</gene>